<proteinExistence type="predicted"/>
<dbReference type="HOGENOM" id="CLU_2787008_0_0_7"/>
<dbReference type="KEGG" id="dat:HRM2_15380"/>
<reference evidence="1 2" key="1">
    <citation type="journal article" date="2009" name="Environ. Microbiol.">
        <title>Genome sequence of Desulfobacterium autotrophicum HRM2, a marine sulfate reducer oxidizing organic carbon completely to carbon dioxide.</title>
        <authorList>
            <person name="Strittmatter A.W."/>
            <person name="Liesegang H."/>
            <person name="Rabus R."/>
            <person name="Decker I."/>
            <person name="Amann J."/>
            <person name="Andres S."/>
            <person name="Henne A."/>
            <person name="Fricke W.F."/>
            <person name="Martinez-Arias R."/>
            <person name="Bartels D."/>
            <person name="Goesmann A."/>
            <person name="Krause L."/>
            <person name="Puehler A."/>
            <person name="Klenk H.P."/>
            <person name="Richter M."/>
            <person name="Schuler M."/>
            <person name="Gloeckner F.O."/>
            <person name="Meyerdierks A."/>
            <person name="Gottschalk G."/>
            <person name="Amann R."/>
        </authorList>
    </citation>
    <scope>NUCLEOTIDE SEQUENCE [LARGE SCALE GENOMIC DNA]</scope>
    <source>
        <strain evidence="2">ATCC 43914 / DSM 3382 / HRM2</strain>
    </source>
</reference>
<dbReference type="AlphaFoldDB" id="C0QA62"/>
<organism evidence="1 2">
    <name type="scientific">Desulforapulum autotrophicum (strain ATCC 43914 / DSM 3382 / VKM B-1955 / HRM2)</name>
    <name type="common">Desulfobacterium autotrophicum</name>
    <dbReference type="NCBI Taxonomy" id="177437"/>
    <lineage>
        <taxon>Bacteria</taxon>
        <taxon>Pseudomonadati</taxon>
        <taxon>Thermodesulfobacteriota</taxon>
        <taxon>Desulfobacteria</taxon>
        <taxon>Desulfobacterales</taxon>
        <taxon>Desulfobacteraceae</taxon>
        <taxon>Desulforapulum</taxon>
    </lineage>
</organism>
<keyword evidence="2" id="KW-1185">Reference proteome</keyword>
<dbReference type="EMBL" id="CP001087">
    <property type="protein sequence ID" value="ACN14647.1"/>
    <property type="molecule type" value="Genomic_DNA"/>
</dbReference>
<evidence type="ECO:0000313" key="2">
    <source>
        <dbReference type="Proteomes" id="UP000000442"/>
    </source>
</evidence>
<name>C0QA62_DESAH</name>
<gene>
    <name evidence="1" type="ordered locus">HRM2_15380</name>
</gene>
<sequence>MRFACNLLQSTKKVNKMPIHLIWNKIELALKNALGDLPEKWHAPPGTWGSSNGHVQHLSKLVGKIVSC</sequence>
<evidence type="ECO:0000313" key="1">
    <source>
        <dbReference type="EMBL" id="ACN14647.1"/>
    </source>
</evidence>
<accession>C0QA62</accession>
<protein>
    <submittedName>
        <fullName evidence="1">Uncharacterized protein</fullName>
    </submittedName>
</protein>
<dbReference type="STRING" id="177437.HRM2_15380"/>
<dbReference type="Proteomes" id="UP000000442">
    <property type="component" value="Chromosome"/>
</dbReference>